<keyword evidence="2" id="KW-0808">Transferase</keyword>
<name>A0A7X0UCX4_9BURK</name>
<evidence type="ECO:0000313" key="3">
    <source>
        <dbReference type="Proteomes" id="UP000575083"/>
    </source>
</evidence>
<feature type="domain" description="Rhodanese" evidence="1">
    <location>
        <begin position="24"/>
        <end position="113"/>
    </location>
</feature>
<dbReference type="RefSeq" id="WP_311773875.1">
    <property type="nucleotide sequence ID" value="NZ_JACHLK010000019.1"/>
</dbReference>
<evidence type="ECO:0000259" key="1">
    <source>
        <dbReference type="PROSITE" id="PS50206"/>
    </source>
</evidence>
<dbReference type="Pfam" id="PF00581">
    <property type="entry name" value="Rhodanese"/>
    <property type="match status" value="1"/>
</dbReference>
<proteinExistence type="predicted"/>
<dbReference type="InterPro" id="IPR036873">
    <property type="entry name" value="Rhodanese-like_dom_sf"/>
</dbReference>
<dbReference type="SUPFAM" id="SSF52821">
    <property type="entry name" value="Rhodanese/Cell cycle control phosphatase"/>
    <property type="match status" value="1"/>
</dbReference>
<dbReference type="Pfam" id="PF09828">
    <property type="entry name" value="ChrB_C"/>
    <property type="match status" value="1"/>
</dbReference>
<comment type="caution">
    <text evidence="2">The sequence shown here is derived from an EMBL/GenBank/DDBJ whole genome shotgun (WGS) entry which is preliminary data.</text>
</comment>
<dbReference type="EMBL" id="JACHLK010000019">
    <property type="protein sequence ID" value="MBB6563459.1"/>
    <property type="molecule type" value="Genomic_DNA"/>
</dbReference>
<dbReference type="Proteomes" id="UP000575083">
    <property type="component" value="Unassembled WGS sequence"/>
</dbReference>
<dbReference type="InterPro" id="IPR018634">
    <property type="entry name" value="ChrB_C"/>
</dbReference>
<reference evidence="2 3" key="1">
    <citation type="submission" date="2020-08" db="EMBL/GenBank/DDBJ databases">
        <title>Functional genomics of gut bacteria from endangered species of beetles.</title>
        <authorList>
            <person name="Carlos-Shanley C."/>
        </authorList>
    </citation>
    <scope>NUCLEOTIDE SEQUENCE [LARGE SCALE GENOMIC DNA]</scope>
    <source>
        <strain evidence="2 3">S00198</strain>
    </source>
</reference>
<evidence type="ECO:0000313" key="2">
    <source>
        <dbReference type="EMBL" id="MBB6563459.1"/>
    </source>
</evidence>
<gene>
    <name evidence="2" type="ORF">HNP48_006179</name>
</gene>
<dbReference type="InterPro" id="IPR001763">
    <property type="entry name" value="Rhodanese-like_dom"/>
</dbReference>
<accession>A0A7X0UCX4</accession>
<organism evidence="2 3">
    <name type="scientific">Acidovorax soli</name>
    <dbReference type="NCBI Taxonomy" id="592050"/>
    <lineage>
        <taxon>Bacteria</taxon>
        <taxon>Pseudomonadati</taxon>
        <taxon>Pseudomonadota</taxon>
        <taxon>Betaproteobacteria</taxon>
        <taxon>Burkholderiales</taxon>
        <taxon>Comamonadaceae</taxon>
        <taxon>Acidovorax</taxon>
    </lineage>
</organism>
<dbReference type="Gene3D" id="3.40.250.10">
    <property type="entry name" value="Rhodanese-like domain"/>
    <property type="match status" value="1"/>
</dbReference>
<dbReference type="GO" id="GO:0016740">
    <property type="term" value="F:transferase activity"/>
    <property type="evidence" value="ECO:0007669"/>
    <property type="project" value="UniProtKB-KW"/>
</dbReference>
<dbReference type="PROSITE" id="PS50206">
    <property type="entry name" value="RHODANESE_3"/>
    <property type="match status" value="1"/>
</dbReference>
<sequence length="296" mass="31685">MDTSMGNAPSLSIAPQDLASRIGTPDAPLLLDVRRPARFAKSPHLLATARHCPPEALAGLVASGPPREAVMYCVYGHAVSQEAAAQLRQAGWDARFLAGGFEGGEPGTDAPQDMARWRETRPLALPKRPDLGVDGTAPSCWITRARPQIDRVACPWLVRRFIDLRAEFFYVEAAQVRAEARRLGAVAYDIPGAPITHEGALCSFDALLSAFGLQADPALAALAHIVRAADTDALQQAPQAAGLLAVSLGLSQLHASDDMAMLAAAMPVYDALYAWCRQQVQGVQEAHRWTPQVVQA</sequence>
<protein>
    <submittedName>
        <fullName evidence="2">Rhodanese-related sulfurtransferase</fullName>
    </submittedName>
</protein>
<keyword evidence="3" id="KW-1185">Reference proteome</keyword>
<dbReference type="AlphaFoldDB" id="A0A7X0UCX4"/>